<gene>
    <name evidence="2" type="ORF">BUFA31_24970</name>
</gene>
<protein>
    <submittedName>
        <fullName evidence="2">DNA-binding protein</fullName>
    </submittedName>
</protein>
<sequence>MNGIKGYISIREASYRWGVSERRVNQYCAAGRIPDASRFGRSWAIPENAEKPSDPRFQKQRRDSGRTST</sequence>
<dbReference type="Proteomes" id="UP000620147">
    <property type="component" value="Unassembled WGS sequence"/>
</dbReference>
<evidence type="ECO:0000313" key="2">
    <source>
        <dbReference type="EMBL" id="GFO89333.1"/>
    </source>
</evidence>
<comment type="caution">
    <text evidence="2">The sequence shown here is derived from an EMBL/GenBank/DDBJ whole genome shotgun (WGS) entry which is preliminary data.</text>
</comment>
<organism evidence="2 3">
    <name type="scientific">Butyricicoccus faecihominis</name>
    <dbReference type="NCBI Taxonomy" id="1712515"/>
    <lineage>
        <taxon>Bacteria</taxon>
        <taxon>Bacillati</taxon>
        <taxon>Bacillota</taxon>
        <taxon>Clostridia</taxon>
        <taxon>Eubacteriales</taxon>
        <taxon>Butyricicoccaceae</taxon>
        <taxon>Butyricicoccus</taxon>
    </lineage>
</organism>
<evidence type="ECO:0000256" key="1">
    <source>
        <dbReference type="SAM" id="MobiDB-lite"/>
    </source>
</evidence>
<feature type="compositionally biased region" description="Basic and acidic residues" evidence="1">
    <location>
        <begin position="48"/>
        <end position="69"/>
    </location>
</feature>
<reference evidence="2 3" key="1">
    <citation type="submission" date="2020-06" db="EMBL/GenBank/DDBJ databases">
        <title>Characterization of fructooligosaccharide metabolism and fructooligosaccharide-degrading enzymes in human commensal butyrate producers.</title>
        <authorList>
            <person name="Tanno H."/>
            <person name="Fujii T."/>
            <person name="Hirano K."/>
            <person name="Maeno S."/>
            <person name="Tonozuka T."/>
            <person name="Sakamoto M."/>
            <person name="Ohkuma M."/>
            <person name="Tochio T."/>
            <person name="Endo A."/>
        </authorList>
    </citation>
    <scope>NUCLEOTIDE SEQUENCE [LARGE SCALE GENOMIC DNA]</scope>
    <source>
        <strain evidence="2 3">JCM 31056</strain>
    </source>
</reference>
<dbReference type="EMBL" id="BLYJ01000043">
    <property type="protein sequence ID" value="GFO89333.1"/>
    <property type="molecule type" value="Genomic_DNA"/>
</dbReference>
<dbReference type="GO" id="GO:0003677">
    <property type="term" value="F:DNA binding"/>
    <property type="evidence" value="ECO:0007669"/>
    <property type="project" value="UniProtKB-KW"/>
</dbReference>
<name>A0ABQ1E2Z7_9FIRM</name>
<accession>A0ABQ1E2Z7</accession>
<dbReference type="RefSeq" id="WP_188886856.1">
    <property type="nucleotide sequence ID" value="NZ_BLYJ01000043.1"/>
</dbReference>
<keyword evidence="3" id="KW-1185">Reference proteome</keyword>
<proteinExistence type="predicted"/>
<evidence type="ECO:0000313" key="3">
    <source>
        <dbReference type="Proteomes" id="UP000620147"/>
    </source>
</evidence>
<feature type="region of interest" description="Disordered" evidence="1">
    <location>
        <begin position="45"/>
        <end position="69"/>
    </location>
</feature>
<keyword evidence="2" id="KW-0238">DNA-binding</keyword>